<feature type="region of interest" description="Disordered" evidence="1">
    <location>
        <begin position="1"/>
        <end position="23"/>
    </location>
</feature>
<evidence type="ECO:0000313" key="2">
    <source>
        <dbReference type="EMBL" id="CAB3680031.1"/>
    </source>
</evidence>
<sequence length="109" mass="12213">MLNSGCDRLPDNGATERYSRGDDRMDHSEMMARMISQPVAPGKVDGWDGILSAYADCLLQVQAKLSDADVTRFLAVGALVFRSCCQEEARQRWTAEELASFHRKRQFGV</sequence>
<keyword evidence="3" id="KW-1185">Reference proteome</keyword>
<gene>
    <name evidence="2" type="ORF">LMG3441_01539</name>
</gene>
<name>A0A6S6ZIL5_9BURK</name>
<proteinExistence type="predicted"/>
<evidence type="ECO:0000313" key="3">
    <source>
        <dbReference type="Proteomes" id="UP000494269"/>
    </source>
</evidence>
<evidence type="ECO:0000256" key="1">
    <source>
        <dbReference type="SAM" id="MobiDB-lite"/>
    </source>
</evidence>
<dbReference type="EMBL" id="CADIJQ010000001">
    <property type="protein sequence ID" value="CAB3680031.1"/>
    <property type="molecule type" value="Genomic_DNA"/>
</dbReference>
<dbReference type="AlphaFoldDB" id="A0A6S6ZIL5"/>
<accession>A0A6S6ZIL5</accession>
<reference evidence="2 3" key="1">
    <citation type="submission" date="2020-04" db="EMBL/GenBank/DDBJ databases">
        <authorList>
            <person name="De Canck E."/>
        </authorList>
    </citation>
    <scope>NUCLEOTIDE SEQUENCE [LARGE SCALE GENOMIC DNA]</scope>
    <source>
        <strain evidence="2 3">LMG 3441</strain>
    </source>
</reference>
<dbReference type="Proteomes" id="UP000494269">
    <property type="component" value="Unassembled WGS sequence"/>
</dbReference>
<organism evidence="2 3">
    <name type="scientific">Achromobacter kerstersii</name>
    <dbReference type="NCBI Taxonomy" id="1353890"/>
    <lineage>
        <taxon>Bacteria</taxon>
        <taxon>Pseudomonadati</taxon>
        <taxon>Pseudomonadota</taxon>
        <taxon>Betaproteobacteria</taxon>
        <taxon>Burkholderiales</taxon>
        <taxon>Alcaligenaceae</taxon>
        <taxon>Achromobacter</taxon>
    </lineage>
</organism>
<protein>
    <submittedName>
        <fullName evidence="2">Uncharacterized protein</fullName>
    </submittedName>
</protein>